<keyword evidence="5" id="KW-1185">Reference proteome</keyword>
<organism evidence="4 5">
    <name type="scientific">Rubripirellula lacrimiformis</name>
    <dbReference type="NCBI Taxonomy" id="1930273"/>
    <lineage>
        <taxon>Bacteria</taxon>
        <taxon>Pseudomonadati</taxon>
        <taxon>Planctomycetota</taxon>
        <taxon>Planctomycetia</taxon>
        <taxon>Pirellulales</taxon>
        <taxon>Pirellulaceae</taxon>
        <taxon>Rubripirellula</taxon>
    </lineage>
</organism>
<keyword evidence="1" id="KW-0472">Membrane</keyword>
<gene>
    <name evidence="4" type="ORF">K227x_08910</name>
</gene>
<dbReference type="AlphaFoldDB" id="A0A517N5W4"/>
<reference evidence="4 5" key="1">
    <citation type="submission" date="2019-02" db="EMBL/GenBank/DDBJ databases">
        <title>Deep-cultivation of Planctomycetes and their phenomic and genomic characterization uncovers novel biology.</title>
        <authorList>
            <person name="Wiegand S."/>
            <person name="Jogler M."/>
            <person name="Boedeker C."/>
            <person name="Pinto D."/>
            <person name="Vollmers J."/>
            <person name="Rivas-Marin E."/>
            <person name="Kohn T."/>
            <person name="Peeters S.H."/>
            <person name="Heuer A."/>
            <person name="Rast P."/>
            <person name="Oberbeckmann S."/>
            <person name="Bunk B."/>
            <person name="Jeske O."/>
            <person name="Meyerdierks A."/>
            <person name="Storesund J.E."/>
            <person name="Kallscheuer N."/>
            <person name="Luecker S."/>
            <person name="Lage O.M."/>
            <person name="Pohl T."/>
            <person name="Merkel B.J."/>
            <person name="Hornburger P."/>
            <person name="Mueller R.-W."/>
            <person name="Bruemmer F."/>
            <person name="Labrenz M."/>
            <person name="Spormann A.M."/>
            <person name="Op den Camp H."/>
            <person name="Overmann J."/>
            <person name="Amann R."/>
            <person name="Jetten M.S.M."/>
            <person name="Mascher T."/>
            <person name="Medema M.H."/>
            <person name="Devos D.P."/>
            <person name="Kaster A.-K."/>
            <person name="Ovreas L."/>
            <person name="Rohde M."/>
            <person name="Galperin M.Y."/>
            <person name="Jogler C."/>
        </authorList>
    </citation>
    <scope>NUCLEOTIDE SEQUENCE [LARGE SCALE GENOMIC DNA]</scope>
    <source>
        <strain evidence="4 5">K22_7</strain>
    </source>
</reference>
<feature type="transmembrane region" description="Helical" evidence="1">
    <location>
        <begin position="161"/>
        <end position="184"/>
    </location>
</feature>
<proteinExistence type="predicted"/>
<dbReference type="Proteomes" id="UP000318538">
    <property type="component" value="Chromosome"/>
</dbReference>
<dbReference type="RefSeq" id="WP_246146493.1">
    <property type="nucleotide sequence ID" value="NZ_CP036525.1"/>
</dbReference>
<dbReference type="InterPro" id="IPR012037">
    <property type="entry name" value="Alpha/beta-hydrolase_fam"/>
</dbReference>
<evidence type="ECO:0000259" key="3">
    <source>
        <dbReference type="Pfam" id="PF15420"/>
    </source>
</evidence>
<evidence type="ECO:0000313" key="4">
    <source>
        <dbReference type="EMBL" id="QDT02513.1"/>
    </source>
</evidence>
<dbReference type="InterPro" id="IPR027788">
    <property type="entry name" value="Alpha/beta-hydrolase_N_dom"/>
</dbReference>
<feature type="transmembrane region" description="Helical" evidence="1">
    <location>
        <begin position="119"/>
        <end position="140"/>
    </location>
</feature>
<accession>A0A517N5W4</accession>
<dbReference type="EMBL" id="CP036525">
    <property type="protein sequence ID" value="QDT02513.1"/>
    <property type="molecule type" value="Genomic_DNA"/>
</dbReference>
<feature type="transmembrane region" description="Helical" evidence="1">
    <location>
        <begin position="38"/>
        <end position="61"/>
    </location>
</feature>
<dbReference type="KEGG" id="rlc:K227x_08910"/>
<protein>
    <recommendedName>
        <fullName evidence="6">Alpha/beta-hydrolase family protein</fullName>
    </recommendedName>
</protein>
<evidence type="ECO:0000259" key="2">
    <source>
        <dbReference type="Pfam" id="PF10081"/>
    </source>
</evidence>
<keyword evidence="1" id="KW-0812">Transmembrane</keyword>
<feature type="transmembrane region" description="Helical" evidence="1">
    <location>
        <begin position="12"/>
        <end position="32"/>
    </location>
</feature>
<dbReference type="InterPro" id="IPR027787">
    <property type="entry name" value="Alpha/beta-hydrolase_catalytic"/>
</dbReference>
<dbReference type="Pfam" id="PF10081">
    <property type="entry name" value="Abhydrolase_9"/>
    <property type="match status" value="1"/>
</dbReference>
<feature type="domain" description="Alpha/beta-hydrolase catalytic" evidence="2">
    <location>
        <begin position="252"/>
        <end position="539"/>
    </location>
</feature>
<dbReference type="Pfam" id="PF15420">
    <property type="entry name" value="Abhydrolase_9_N"/>
    <property type="match status" value="1"/>
</dbReference>
<sequence>MNSWTLRYWQSFSFVGLVVATIFFCGSVTPSLLPRPYFVQGILSGFSLAIGYGVGVALVWLWMFLELPKPSEKLELRSKQFTVVCVALVFVASVWRATFWQNSIRQRMEMPPLETADPYRFFLISIVVACLMVAVLRALLRGCARLTVRLERYVPPRIAAMVSMVVISTLTILVANGVVARGLLALADQTFSNADELIDEGIAQPSEPLACGSVESNVPWDSIGRQGKNFIAGGPTKQSISEFTGDDAKTPLRVYVGVRSAEDEEQRAALAVQELKRVGGFDRKILVVATPTGTGWLDQGAVDTLEYMHDGDTAIVSTQYSYLPSWITILVDPSCSRRSATALFDQVYAHWTTLPKDDRPQLHLFGLSLGSFGCEDTANLLKTFQDPIQGSVKSGPPFPSTRWASIVSERNPGSSVWLPTFRDGSMIRFTSQQNRLESGKAWGPIRDVYIQHASDPMVWFSPSLAWHRPAWLNDPRGPDVSPQLRWYPIVTFLQIAFDLPMATSVPIGYGHNYAPANYIDAWMAVTDPPSWEPDDVTRLKNQFAPSAP</sequence>
<feature type="transmembrane region" description="Helical" evidence="1">
    <location>
        <begin position="81"/>
        <end position="99"/>
    </location>
</feature>
<evidence type="ECO:0000256" key="1">
    <source>
        <dbReference type="SAM" id="Phobius"/>
    </source>
</evidence>
<evidence type="ECO:0008006" key="6">
    <source>
        <dbReference type="Google" id="ProtNLM"/>
    </source>
</evidence>
<evidence type="ECO:0000313" key="5">
    <source>
        <dbReference type="Proteomes" id="UP000318538"/>
    </source>
</evidence>
<keyword evidence="1" id="KW-1133">Transmembrane helix</keyword>
<dbReference type="PIRSF" id="PIRSF007542">
    <property type="entry name" value="UCP007542"/>
    <property type="match status" value="1"/>
</dbReference>
<feature type="domain" description="Alpha/beta-hydrolase N-terminal" evidence="3">
    <location>
        <begin position="29"/>
        <end position="235"/>
    </location>
</feature>
<name>A0A517N5W4_9BACT</name>